<dbReference type="AlphaFoldDB" id="A0A7Y9PDP2"/>
<gene>
    <name evidence="2" type="ORF">HDF17_000309</name>
</gene>
<feature type="transmembrane region" description="Helical" evidence="1">
    <location>
        <begin position="20"/>
        <end position="39"/>
    </location>
</feature>
<proteinExistence type="predicted"/>
<name>A0A7Y9PDP2_9BACT</name>
<keyword evidence="1" id="KW-0812">Transmembrane</keyword>
<evidence type="ECO:0000256" key="1">
    <source>
        <dbReference type="SAM" id="Phobius"/>
    </source>
</evidence>
<keyword evidence="1" id="KW-1133">Transmembrane helix</keyword>
<dbReference type="EMBL" id="JACCCW010000001">
    <property type="protein sequence ID" value="NYF78022.1"/>
    <property type="molecule type" value="Genomic_DNA"/>
</dbReference>
<dbReference type="Proteomes" id="UP000589520">
    <property type="component" value="Unassembled WGS sequence"/>
</dbReference>
<evidence type="ECO:0000313" key="3">
    <source>
        <dbReference type="Proteomes" id="UP000589520"/>
    </source>
</evidence>
<keyword evidence="3" id="KW-1185">Reference proteome</keyword>
<comment type="caution">
    <text evidence="2">The sequence shown here is derived from an EMBL/GenBank/DDBJ whole genome shotgun (WGS) entry which is preliminary data.</text>
</comment>
<protein>
    <submittedName>
        <fullName evidence="2">Uncharacterized protein</fullName>
    </submittedName>
</protein>
<accession>A0A7Y9PDP2</accession>
<evidence type="ECO:0000313" key="2">
    <source>
        <dbReference type="EMBL" id="NYF78022.1"/>
    </source>
</evidence>
<sequence length="42" mass="4625">MFGLYQIETLELPRGKVDNTMITISIFIAALLSALLNLITVS</sequence>
<organism evidence="2 3">
    <name type="scientific">Granulicella arctica</name>
    <dbReference type="NCBI Taxonomy" id="940613"/>
    <lineage>
        <taxon>Bacteria</taxon>
        <taxon>Pseudomonadati</taxon>
        <taxon>Acidobacteriota</taxon>
        <taxon>Terriglobia</taxon>
        <taxon>Terriglobales</taxon>
        <taxon>Acidobacteriaceae</taxon>
        <taxon>Granulicella</taxon>
    </lineage>
</organism>
<reference evidence="2 3" key="1">
    <citation type="submission" date="2020-07" db="EMBL/GenBank/DDBJ databases">
        <title>Genomic Encyclopedia of Type Strains, Phase IV (KMG-V): Genome sequencing to study the core and pangenomes of soil and plant-associated prokaryotes.</title>
        <authorList>
            <person name="Whitman W."/>
        </authorList>
    </citation>
    <scope>NUCLEOTIDE SEQUENCE [LARGE SCALE GENOMIC DNA]</scope>
    <source>
        <strain evidence="2 3">X4EP2</strain>
    </source>
</reference>
<keyword evidence="1" id="KW-0472">Membrane</keyword>